<dbReference type="EMBL" id="CAUYUJ010010817">
    <property type="protein sequence ID" value="CAK0830325.1"/>
    <property type="molecule type" value="Genomic_DNA"/>
</dbReference>
<feature type="non-terminal residue" evidence="2">
    <location>
        <position position="1155"/>
    </location>
</feature>
<dbReference type="Gene3D" id="3.60.10.10">
    <property type="entry name" value="Endonuclease/exonuclease/phosphatase"/>
    <property type="match status" value="1"/>
</dbReference>
<name>A0ABN9SGX7_9DINO</name>
<organism evidence="2 3">
    <name type="scientific">Prorocentrum cordatum</name>
    <dbReference type="NCBI Taxonomy" id="2364126"/>
    <lineage>
        <taxon>Eukaryota</taxon>
        <taxon>Sar</taxon>
        <taxon>Alveolata</taxon>
        <taxon>Dinophyceae</taxon>
        <taxon>Prorocentrales</taxon>
        <taxon>Prorocentraceae</taxon>
        <taxon>Prorocentrum</taxon>
    </lineage>
</organism>
<evidence type="ECO:0000313" key="2">
    <source>
        <dbReference type="EMBL" id="CAK0830325.1"/>
    </source>
</evidence>
<dbReference type="SUPFAM" id="SSF56219">
    <property type="entry name" value="DNase I-like"/>
    <property type="match status" value="1"/>
</dbReference>
<evidence type="ECO:0000313" key="3">
    <source>
        <dbReference type="Proteomes" id="UP001189429"/>
    </source>
</evidence>
<dbReference type="Pfam" id="PF03372">
    <property type="entry name" value="Exo_endo_phos"/>
    <property type="match status" value="1"/>
</dbReference>
<reference evidence="2" key="1">
    <citation type="submission" date="2023-10" db="EMBL/GenBank/DDBJ databases">
        <authorList>
            <person name="Chen Y."/>
            <person name="Shah S."/>
            <person name="Dougan E. K."/>
            <person name="Thang M."/>
            <person name="Chan C."/>
        </authorList>
    </citation>
    <scope>NUCLEOTIDE SEQUENCE [LARGE SCALE GENOMIC DNA]</scope>
</reference>
<feature type="non-terminal residue" evidence="2">
    <location>
        <position position="1"/>
    </location>
</feature>
<dbReference type="InterPro" id="IPR005135">
    <property type="entry name" value="Endo/exonuclease/phosphatase"/>
</dbReference>
<gene>
    <name evidence="2" type="ORF">PCOR1329_LOCUS28998</name>
</gene>
<accession>A0ABN9SGX7</accession>
<proteinExistence type="predicted"/>
<sequence length="1155" mass="125959">VALVPAPGQLERKLTVCTYNGNTWNTASSVHEWMRKKGMAPHAMFVQETRFTFNTAVEQAHGWASRGGHQLAASRVLRTGDAATAVSPGVAIVSSSLLGTARYLLPWDGAPHRFIARRVSVGEGTMIAMISVYLEDSIGLQGPSRQLLEDIYAWCAHLDEPFIIGGDRNIEASELATSGWPELMGGAVLAPGSATCNDNEYDGFVISRALEDLVDSITCHADTPNGPHQVVSLVLRGCWKRPMIQTQRAPKGFGLEFEADGEARTTRDQLVATLPWPPPGSGLEGVVKGWFDQAGEALQALHGVPSSDARYYKGRSKGLRTVTIPLEAKVQENRFDRASEVTYLWLSLRHLSKRRWDLGPIGPNALPNCYRARRAQQLFESASRLKVKFQEQSITMSDGTVFLSFWDEIGLQTELGYTFLLVMEQVVAKHAKGDATASKLKRDDFSEQAFEGQGSLAHKVIKKTHGEPDPALEAGTVDHALVGQPALERVLADWLPLWSDPSRSGQEHPGLWDVGEWVLPPITVDDIKLASRCDKAAWLHIVFVAHAKHVQEEAASIYRDLQKYYDHIGHAELGLLRALCVTDLAPRRARVSSCLSEAVAPNGTVVAGCSCATALAKLLLPSALRAAAAAAPIARLLNVVDDVSAHLTGPRSMVAQQLGATYRAFCEKVREANLPLSRHKTKAPATSKELRQALMRQPGGDLGPDDFVDMHRDLGGDAISGSHRRVTTAVTREQQARAQGRKLTSRFRPGLDRARVYRAGPAAKATWGSAIMGIPSGRLRQLRVGAIKARGRLPRGAALGLASLAQANGWKRGPLTIVTRTALMAYVEVIWASLLPEAAARPCLARGLALAQQRHPWRQVKDPISALVLALERVGWGFTRHYPAFFGSLVAQHCRIAIGLEEVAKQGPSMWGWSIPPFRQPILDLASHRSEVWGQHHQRALRSLIQNTCWCQARVAAADSSRAVPSNCQFCGFQDGSLFHRRFRCEAHEAWRRDYLEEPLRGAADRVESLGDPFTDLFAMCLFPDVSELMGRPVRPATDHFESSTSWYTLGPHLHGHHVFVDGSGLDQAHPRLRAAGWSVVVFDAACRLVAEARGAVPIAEAPGQLAKVAGGSCRLYVDGMATVRCAANPLAAAAASSQRAHLWAGQAEQLQDVT</sequence>
<dbReference type="Proteomes" id="UP001189429">
    <property type="component" value="Unassembled WGS sequence"/>
</dbReference>
<evidence type="ECO:0000259" key="1">
    <source>
        <dbReference type="Pfam" id="PF03372"/>
    </source>
</evidence>
<feature type="domain" description="Endonuclease/exonuclease/phosphatase" evidence="1">
    <location>
        <begin position="23"/>
        <end position="203"/>
    </location>
</feature>
<dbReference type="InterPro" id="IPR036691">
    <property type="entry name" value="Endo/exonu/phosph_ase_sf"/>
</dbReference>
<keyword evidence="3" id="KW-1185">Reference proteome</keyword>
<protein>
    <recommendedName>
        <fullName evidence="1">Endonuclease/exonuclease/phosphatase domain-containing protein</fullName>
    </recommendedName>
</protein>
<comment type="caution">
    <text evidence="2">The sequence shown here is derived from an EMBL/GenBank/DDBJ whole genome shotgun (WGS) entry which is preliminary data.</text>
</comment>